<keyword evidence="1" id="KW-0106">Calcium</keyword>
<dbReference type="InterPro" id="IPR002048">
    <property type="entry name" value="EF_hand_dom"/>
</dbReference>
<dbReference type="SMART" id="SM00054">
    <property type="entry name" value="EFh"/>
    <property type="match status" value="3"/>
</dbReference>
<evidence type="ECO:0000313" key="3">
    <source>
        <dbReference type="EMBL" id="EEH54930.1"/>
    </source>
</evidence>
<dbReference type="Proteomes" id="UP000001876">
    <property type="component" value="Unassembled WGS sequence"/>
</dbReference>
<dbReference type="InterPro" id="IPR018247">
    <property type="entry name" value="EF_Hand_1_Ca_BS"/>
</dbReference>
<dbReference type="PROSITE" id="PS00018">
    <property type="entry name" value="EF_HAND_1"/>
    <property type="match status" value="2"/>
</dbReference>
<dbReference type="GO" id="GO:0005509">
    <property type="term" value="F:calcium ion binding"/>
    <property type="evidence" value="ECO:0007669"/>
    <property type="project" value="InterPro"/>
</dbReference>
<keyword evidence="4" id="KW-1185">Reference proteome</keyword>
<organism evidence="4">
    <name type="scientific">Micromonas pusilla (strain CCMP1545)</name>
    <name type="common">Picoplanktonic green alga</name>
    <dbReference type="NCBI Taxonomy" id="564608"/>
    <lineage>
        <taxon>Eukaryota</taxon>
        <taxon>Viridiplantae</taxon>
        <taxon>Chlorophyta</taxon>
        <taxon>Mamiellophyceae</taxon>
        <taxon>Mamiellales</taxon>
        <taxon>Mamiellaceae</taxon>
        <taxon>Micromonas</taxon>
    </lineage>
</organism>
<feature type="non-terminal residue" evidence="3">
    <location>
        <position position="1"/>
    </location>
</feature>
<dbReference type="OrthoDB" id="26525at2759"/>
<dbReference type="Pfam" id="PF13499">
    <property type="entry name" value="EF-hand_7"/>
    <property type="match status" value="1"/>
</dbReference>
<dbReference type="STRING" id="564608.C1MZU3"/>
<dbReference type="KEGG" id="mpp:MICPUCDRAFT_11647"/>
<feature type="domain" description="EF-hand" evidence="2">
    <location>
        <begin position="1"/>
        <end position="31"/>
    </location>
</feature>
<dbReference type="GeneID" id="9686452"/>
<dbReference type="Gene3D" id="1.10.238.10">
    <property type="entry name" value="EF-hand"/>
    <property type="match status" value="2"/>
</dbReference>
<dbReference type="EMBL" id="GG663743">
    <property type="protein sequence ID" value="EEH54930.1"/>
    <property type="molecule type" value="Genomic_DNA"/>
</dbReference>
<gene>
    <name evidence="3" type="ORF">MICPUCDRAFT_11647</name>
</gene>
<dbReference type="InterPro" id="IPR011992">
    <property type="entry name" value="EF-hand-dom_pair"/>
</dbReference>
<sequence>IKNLFDGYDVDRSGSLTQNEIQALLKDLAQDAGPDAIKKALNDMDQNGDNEVSIMEFKRYFLGPWAKMQMAKQFKDVGVDVNGEIDLETLRSALNAMGSAPNDQILNEMFAKVDAGKRGSVPVAKFVSWATYQI</sequence>
<evidence type="ECO:0000259" key="2">
    <source>
        <dbReference type="PROSITE" id="PS50222"/>
    </source>
</evidence>
<protein>
    <submittedName>
        <fullName evidence="3">Predicted protein</fullName>
    </submittedName>
</protein>
<dbReference type="AlphaFoldDB" id="C1MZU3"/>
<feature type="non-terminal residue" evidence="3">
    <location>
        <position position="134"/>
    </location>
</feature>
<evidence type="ECO:0000313" key="4">
    <source>
        <dbReference type="Proteomes" id="UP000001876"/>
    </source>
</evidence>
<feature type="domain" description="EF-hand" evidence="2">
    <location>
        <begin position="32"/>
        <end position="67"/>
    </location>
</feature>
<evidence type="ECO:0000256" key="1">
    <source>
        <dbReference type="ARBA" id="ARBA00022837"/>
    </source>
</evidence>
<proteinExistence type="predicted"/>
<dbReference type="SUPFAM" id="SSF47473">
    <property type="entry name" value="EF-hand"/>
    <property type="match status" value="1"/>
</dbReference>
<dbReference type="RefSeq" id="XP_003061280.1">
    <property type="nucleotide sequence ID" value="XM_003061234.1"/>
</dbReference>
<dbReference type="PROSITE" id="PS50222">
    <property type="entry name" value="EF_HAND_2"/>
    <property type="match status" value="2"/>
</dbReference>
<accession>C1MZU3</accession>
<reference evidence="3 4" key="1">
    <citation type="journal article" date="2009" name="Science">
        <title>Green evolution and dynamic adaptations revealed by genomes of the marine picoeukaryotes Micromonas.</title>
        <authorList>
            <person name="Worden A.Z."/>
            <person name="Lee J.H."/>
            <person name="Mock T."/>
            <person name="Rouze P."/>
            <person name="Simmons M.P."/>
            <person name="Aerts A.L."/>
            <person name="Allen A.E."/>
            <person name="Cuvelier M.L."/>
            <person name="Derelle E."/>
            <person name="Everett M.V."/>
            <person name="Foulon E."/>
            <person name="Grimwood J."/>
            <person name="Gundlach H."/>
            <person name="Henrissat B."/>
            <person name="Napoli C."/>
            <person name="McDonald S.M."/>
            <person name="Parker M.S."/>
            <person name="Rombauts S."/>
            <person name="Salamov A."/>
            <person name="Von Dassow P."/>
            <person name="Badger J.H."/>
            <person name="Coutinho P.M."/>
            <person name="Demir E."/>
            <person name="Dubchak I."/>
            <person name="Gentemann C."/>
            <person name="Eikrem W."/>
            <person name="Gready J.E."/>
            <person name="John U."/>
            <person name="Lanier W."/>
            <person name="Lindquist E.A."/>
            <person name="Lucas S."/>
            <person name="Mayer K.F."/>
            <person name="Moreau H."/>
            <person name="Not F."/>
            <person name="Otillar R."/>
            <person name="Panaud O."/>
            <person name="Pangilinan J."/>
            <person name="Paulsen I."/>
            <person name="Piegu B."/>
            <person name="Poliakov A."/>
            <person name="Robbens S."/>
            <person name="Schmutz J."/>
            <person name="Toulza E."/>
            <person name="Wyss T."/>
            <person name="Zelensky A."/>
            <person name="Zhou K."/>
            <person name="Armbrust E.V."/>
            <person name="Bhattacharya D."/>
            <person name="Goodenough U.W."/>
            <person name="Van de Peer Y."/>
            <person name="Grigoriev I.V."/>
        </authorList>
    </citation>
    <scope>NUCLEOTIDE SEQUENCE [LARGE SCALE GENOMIC DNA]</scope>
    <source>
        <strain evidence="3 4">CCMP1545</strain>
    </source>
</reference>
<name>C1MZU3_MICPC</name>